<accession>A0A9D3AE73</accession>
<dbReference type="GO" id="GO:0003700">
    <property type="term" value="F:DNA-binding transcription factor activity"/>
    <property type="evidence" value="ECO:0007669"/>
    <property type="project" value="InterPro"/>
</dbReference>
<dbReference type="InterPro" id="IPR050204">
    <property type="entry name" value="AraC_XylS_family_regulators"/>
</dbReference>
<keyword evidence="2" id="KW-0238">DNA-binding</keyword>
<name>A0A9D3AE73_9ACTN</name>
<comment type="caution">
    <text evidence="5">The sequence shown here is derived from an EMBL/GenBank/DDBJ whole genome shotgun (WGS) entry which is preliminary data.</text>
</comment>
<dbReference type="PROSITE" id="PS00041">
    <property type="entry name" value="HTH_ARAC_FAMILY_1"/>
    <property type="match status" value="1"/>
</dbReference>
<dbReference type="SMART" id="SM00342">
    <property type="entry name" value="HTH_ARAC"/>
    <property type="match status" value="1"/>
</dbReference>
<keyword evidence="3" id="KW-0804">Transcription</keyword>
<dbReference type="EMBL" id="DYZL01000219">
    <property type="protein sequence ID" value="HJH44312.1"/>
    <property type="molecule type" value="Genomic_DNA"/>
</dbReference>
<evidence type="ECO:0000259" key="4">
    <source>
        <dbReference type="PROSITE" id="PS01124"/>
    </source>
</evidence>
<dbReference type="PROSITE" id="PS01124">
    <property type="entry name" value="HTH_ARAC_FAMILY_2"/>
    <property type="match status" value="1"/>
</dbReference>
<dbReference type="GO" id="GO:0043565">
    <property type="term" value="F:sequence-specific DNA binding"/>
    <property type="evidence" value="ECO:0007669"/>
    <property type="project" value="InterPro"/>
</dbReference>
<dbReference type="PANTHER" id="PTHR46796">
    <property type="entry name" value="HTH-TYPE TRANSCRIPTIONAL ACTIVATOR RHAS-RELATED"/>
    <property type="match status" value="1"/>
</dbReference>
<proteinExistence type="predicted"/>
<dbReference type="Gene3D" id="1.10.10.60">
    <property type="entry name" value="Homeodomain-like"/>
    <property type="match status" value="2"/>
</dbReference>
<dbReference type="InterPro" id="IPR018060">
    <property type="entry name" value="HTH_AraC"/>
</dbReference>
<evidence type="ECO:0000256" key="1">
    <source>
        <dbReference type="ARBA" id="ARBA00023015"/>
    </source>
</evidence>
<dbReference type="Proteomes" id="UP000789325">
    <property type="component" value="Unassembled WGS sequence"/>
</dbReference>
<organism evidence="5 6">
    <name type="scientific">Rubneribacter badeniensis</name>
    <dbReference type="NCBI Taxonomy" id="2070688"/>
    <lineage>
        <taxon>Bacteria</taxon>
        <taxon>Bacillati</taxon>
        <taxon>Actinomycetota</taxon>
        <taxon>Coriobacteriia</taxon>
        <taxon>Eggerthellales</taxon>
        <taxon>Eggerthellaceae</taxon>
        <taxon>Rubneribacter</taxon>
    </lineage>
</organism>
<evidence type="ECO:0000256" key="2">
    <source>
        <dbReference type="ARBA" id="ARBA00023125"/>
    </source>
</evidence>
<reference evidence="5" key="1">
    <citation type="journal article" date="2021" name="PeerJ">
        <title>Extensive microbial diversity within the chicken gut microbiome revealed by metagenomics and culture.</title>
        <authorList>
            <person name="Gilroy R."/>
            <person name="Ravi A."/>
            <person name="Getino M."/>
            <person name="Pursley I."/>
            <person name="Horton D.L."/>
            <person name="Alikhan N.F."/>
            <person name="Baker D."/>
            <person name="Gharbi K."/>
            <person name="Hall N."/>
            <person name="Watson M."/>
            <person name="Adriaenssens E.M."/>
            <person name="Foster-Nyarko E."/>
            <person name="Jarju S."/>
            <person name="Secka A."/>
            <person name="Antonio M."/>
            <person name="Oren A."/>
            <person name="Chaudhuri R.R."/>
            <person name="La Ragione R."/>
            <person name="Hildebrand F."/>
            <person name="Pallen M.J."/>
        </authorList>
    </citation>
    <scope>NUCLEOTIDE SEQUENCE</scope>
    <source>
        <strain evidence="5">USAMLcec12-2067</strain>
    </source>
</reference>
<dbReference type="InterPro" id="IPR018062">
    <property type="entry name" value="HTH_AraC-typ_CS"/>
</dbReference>
<keyword evidence="1" id="KW-0805">Transcription regulation</keyword>
<dbReference type="Pfam" id="PF12833">
    <property type="entry name" value="HTH_18"/>
    <property type="match status" value="1"/>
</dbReference>
<evidence type="ECO:0000313" key="6">
    <source>
        <dbReference type="Proteomes" id="UP000789325"/>
    </source>
</evidence>
<reference evidence="5" key="2">
    <citation type="submission" date="2021-09" db="EMBL/GenBank/DDBJ databases">
        <authorList>
            <person name="Gilroy R."/>
        </authorList>
    </citation>
    <scope>NUCLEOTIDE SEQUENCE</scope>
    <source>
        <strain evidence="5">USAMLcec12-2067</strain>
    </source>
</reference>
<protein>
    <submittedName>
        <fullName evidence="5">AraC family transcriptional regulator</fullName>
    </submittedName>
</protein>
<sequence>MGKATYVTGLEYLSRRYNDNRMEAVERREGFTRFDALLENGHKGRIDAYTLLPGIHLFYNDIPQGACDWNDKPSRVLQIEHCRQGSCELVFSGGWGAVCRQGDCAVHDHRVVKRRMQFAQARYVGITLAVEYDAGAATLAALHHVAGVDFKQLYARFAPQSNDERRLLFAPDAEMAALFESLYDVDGRAHVPRLRCKVLELLALLSATESPRWQAPSYTGRDGDAGLAKALALLGGNLSAPVRLEDAARAANLGATAFKERFARAFGISPAAYRRRCRMEEAARLLQESSFDVAAIAAHVGYRSPSKFAAAFRQAHAQSPTAYRKALRNASTPPAS</sequence>
<dbReference type="SUPFAM" id="SSF46689">
    <property type="entry name" value="Homeodomain-like"/>
    <property type="match status" value="2"/>
</dbReference>
<evidence type="ECO:0000313" key="5">
    <source>
        <dbReference type="EMBL" id="HJH44312.1"/>
    </source>
</evidence>
<feature type="domain" description="HTH araC/xylS-type" evidence="4">
    <location>
        <begin position="228"/>
        <end position="326"/>
    </location>
</feature>
<gene>
    <name evidence="5" type="ORF">K8V16_11035</name>
</gene>
<dbReference type="AlphaFoldDB" id="A0A9D3AE73"/>
<evidence type="ECO:0000256" key="3">
    <source>
        <dbReference type="ARBA" id="ARBA00023163"/>
    </source>
</evidence>
<dbReference type="InterPro" id="IPR009057">
    <property type="entry name" value="Homeodomain-like_sf"/>
</dbReference>